<dbReference type="PANTHER" id="PTHR11439">
    <property type="entry name" value="GAG-POL-RELATED RETROTRANSPOSON"/>
    <property type="match status" value="1"/>
</dbReference>
<dbReference type="CDD" id="cd09272">
    <property type="entry name" value="RNase_HI_RT_Ty1"/>
    <property type="match status" value="1"/>
</dbReference>
<dbReference type="AlphaFoldDB" id="A0AAW2INS9"/>
<reference evidence="1" key="2">
    <citation type="journal article" date="2024" name="Plant">
        <title>Genomic evolution and insights into agronomic trait innovations of Sesamum species.</title>
        <authorList>
            <person name="Miao H."/>
            <person name="Wang L."/>
            <person name="Qu L."/>
            <person name="Liu H."/>
            <person name="Sun Y."/>
            <person name="Le M."/>
            <person name="Wang Q."/>
            <person name="Wei S."/>
            <person name="Zheng Y."/>
            <person name="Lin W."/>
            <person name="Duan Y."/>
            <person name="Cao H."/>
            <person name="Xiong S."/>
            <person name="Wang X."/>
            <person name="Wei L."/>
            <person name="Li C."/>
            <person name="Ma Q."/>
            <person name="Ju M."/>
            <person name="Zhao R."/>
            <person name="Li G."/>
            <person name="Mu C."/>
            <person name="Tian Q."/>
            <person name="Mei H."/>
            <person name="Zhang T."/>
            <person name="Gao T."/>
            <person name="Zhang H."/>
        </authorList>
    </citation>
    <scope>NUCLEOTIDE SEQUENCE</scope>
    <source>
        <strain evidence="1">G01</strain>
    </source>
</reference>
<sequence length="150" mass="16592">MYATFAVRRLSRFTSNPSIEHWKGIRRVFGYLKGTANLGLFYNRFPAVLEGYSDASWITSIGNNKSTSGWIFTLAGGAVAWASKKQTCSTHSTMEVEFVALATTSKVVEWLSNLLLDITLWPQPMPAISLLCDSEAAAMSRALIYLDTLT</sequence>
<dbReference type="PANTHER" id="PTHR11439:SF440">
    <property type="entry name" value="INTEGRASE CATALYTIC DOMAIN-CONTAINING PROTEIN"/>
    <property type="match status" value="1"/>
</dbReference>
<evidence type="ECO:0008006" key="2">
    <source>
        <dbReference type="Google" id="ProtNLM"/>
    </source>
</evidence>
<organism evidence="1">
    <name type="scientific">Sesamum angustifolium</name>
    <dbReference type="NCBI Taxonomy" id="2727405"/>
    <lineage>
        <taxon>Eukaryota</taxon>
        <taxon>Viridiplantae</taxon>
        <taxon>Streptophyta</taxon>
        <taxon>Embryophyta</taxon>
        <taxon>Tracheophyta</taxon>
        <taxon>Spermatophyta</taxon>
        <taxon>Magnoliopsida</taxon>
        <taxon>eudicotyledons</taxon>
        <taxon>Gunneridae</taxon>
        <taxon>Pentapetalae</taxon>
        <taxon>asterids</taxon>
        <taxon>lamiids</taxon>
        <taxon>Lamiales</taxon>
        <taxon>Pedaliaceae</taxon>
        <taxon>Sesamum</taxon>
    </lineage>
</organism>
<dbReference type="EMBL" id="JACGWK010001699">
    <property type="protein sequence ID" value="KAL0283755.1"/>
    <property type="molecule type" value="Genomic_DNA"/>
</dbReference>
<protein>
    <recommendedName>
        <fullName evidence="2">Retrovirus-related Pol polyprotein from transposon TNT 1-94</fullName>
    </recommendedName>
</protein>
<accession>A0AAW2INS9</accession>
<evidence type="ECO:0000313" key="1">
    <source>
        <dbReference type="EMBL" id="KAL0283755.1"/>
    </source>
</evidence>
<reference evidence="1" key="1">
    <citation type="submission" date="2020-06" db="EMBL/GenBank/DDBJ databases">
        <authorList>
            <person name="Li T."/>
            <person name="Hu X."/>
            <person name="Zhang T."/>
            <person name="Song X."/>
            <person name="Zhang H."/>
            <person name="Dai N."/>
            <person name="Sheng W."/>
            <person name="Hou X."/>
            <person name="Wei L."/>
        </authorList>
    </citation>
    <scope>NUCLEOTIDE SEQUENCE</scope>
    <source>
        <strain evidence="1">G01</strain>
        <tissue evidence="1">Leaf</tissue>
    </source>
</reference>
<proteinExistence type="predicted"/>
<gene>
    <name evidence="1" type="ORF">Sangu_2869500</name>
</gene>
<name>A0AAW2INS9_9LAMI</name>
<comment type="caution">
    <text evidence="1">The sequence shown here is derived from an EMBL/GenBank/DDBJ whole genome shotgun (WGS) entry which is preliminary data.</text>
</comment>